<evidence type="ECO:0000313" key="2">
    <source>
        <dbReference type="Proteomes" id="UP001500604"/>
    </source>
</evidence>
<evidence type="ECO:0000313" key="1">
    <source>
        <dbReference type="EMBL" id="GAA4648315.1"/>
    </source>
</evidence>
<dbReference type="InterPro" id="IPR010982">
    <property type="entry name" value="Lambda_DNA-bd_dom_sf"/>
</dbReference>
<proteinExistence type="predicted"/>
<comment type="caution">
    <text evidence="1">The sequence shown here is derived from an EMBL/GenBank/DDBJ whole genome shotgun (WGS) entry which is preliminary data.</text>
</comment>
<protein>
    <recommendedName>
        <fullName evidence="3">Transcriptional regulator</fullName>
    </recommendedName>
</protein>
<reference evidence="2" key="1">
    <citation type="journal article" date="2019" name="Int. J. Syst. Evol. Microbiol.">
        <title>The Global Catalogue of Microorganisms (GCM) 10K type strain sequencing project: providing services to taxonomists for standard genome sequencing and annotation.</title>
        <authorList>
            <consortium name="The Broad Institute Genomics Platform"/>
            <consortium name="The Broad Institute Genome Sequencing Center for Infectious Disease"/>
            <person name="Wu L."/>
            <person name="Ma J."/>
        </authorList>
    </citation>
    <scope>NUCLEOTIDE SEQUENCE [LARGE SCALE GENOMIC DNA]</scope>
    <source>
        <strain evidence="2">JCM 17805</strain>
    </source>
</reference>
<keyword evidence="2" id="KW-1185">Reference proteome</keyword>
<organism evidence="1 2">
    <name type="scientific">Kistimonas scapharcae</name>
    <dbReference type="NCBI Taxonomy" id="1036133"/>
    <lineage>
        <taxon>Bacteria</taxon>
        <taxon>Pseudomonadati</taxon>
        <taxon>Pseudomonadota</taxon>
        <taxon>Gammaproteobacteria</taxon>
        <taxon>Oceanospirillales</taxon>
        <taxon>Endozoicomonadaceae</taxon>
        <taxon>Kistimonas</taxon>
    </lineage>
</organism>
<dbReference type="SUPFAM" id="SSF47413">
    <property type="entry name" value="lambda repressor-like DNA-binding domains"/>
    <property type="match status" value="1"/>
</dbReference>
<dbReference type="Proteomes" id="UP001500604">
    <property type="component" value="Unassembled WGS sequence"/>
</dbReference>
<accession>A0ABP8UWU5</accession>
<dbReference type="RefSeq" id="WP_345193836.1">
    <property type="nucleotide sequence ID" value="NZ_BAABFL010000064.1"/>
</dbReference>
<evidence type="ECO:0008006" key="3">
    <source>
        <dbReference type="Google" id="ProtNLM"/>
    </source>
</evidence>
<dbReference type="EMBL" id="BAABFL010000064">
    <property type="protein sequence ID" value="GAA4648315.1"/>
    <property type="molecule type" value="Genomic_DNA"/>
</dbReference>
<name>A0ABP8UWU5_9GAMM</name>
<sequence length="97" mass="10893">MALLSLVTAPDIQQRLADSVRLLRKTKKLSRKALAEMSTVPEPTIKKFETTGQISLRQFLLLWQSVADLGSFVDLAKQAEDKLIQSQPRSINDVLRS</sequence>
<gene>
    <name evidence="1" type="ORF">GCM10023116_05820</name>
</gene>
<dbReference type="Gene3D" id="1.10.260.40">
    <property type="entry name" value="lambda repressor-like DNA-binding domains"/>
    <property type="match status" value="1"/>
</dbReference>